<sequence length="114" mass="12088">MPPIGATSASFSGPRGCCPALTVTQNTGEFANGDMTFAYNSDTCRQTVLLTCSTPDPSLDLNAGIVANSVNFLNFTATSTTFPLTCQASDMRWYVTEPVPLRVDTLECILANPA</sequence>
<accession>A0A8S1HLW7</accession>
<reference evidence="1" key="1">
    <citation type="submission" date="2020-10" db="EMBL/GenBank/DDBJ databases">
        <authorList>
            <person name="Kikuchi T."/>
        </authorList>
    </citation>
    <scope>NUCLEOTIDE SEQUENCE</scope>
    <source>
        <strain evidence="1">NKZ352</strain>
    </source>
</reference>
<dbReference type="EMBL" id="CAJGYM010000079">
    <property type="protein sequence ID" value="CAD6196781.1"/>
    <property type="molecule type" value="Genomic_DNA"/>
</dbReference>
<comment type="caution">
    <text evidence="1">The sequence shown here is derived from an EMBL/GenBank/DDBJ whole genome shotgun (WGS) entry which is preliminary data.</text>
</comment>
<gene>
    <name evidence="1" type="ORF">CAUJ_LOCUS12693</name>
</gene>
<proteinExistence type="predicted"/>
<dbReference type="AlphaFoldDB" id="A0A8S1HLW7"/>
<name>A0A8S1HLW7_9PELO</name>
<keyword evidence="2" id="KW-1185">Reference proteome</keyword>
<dbReference type="Proteomes" id="UP000835052">
    <property type="component" value="Unassembled WGS sequence"/>
</dbReference>
<evidence type="ECO:0008006" key="3">
    <source>
        <dbReference type="Google" id="ProtNLM"/>
    </source>
</evidence>
<evidence type="ECO:0000313" key="1">
    <source>
        <dbReference type="EMBL" id="CAD6196781.1"/>
    </source>
</evidence>
<dbReference type="OrthoDB" id="5851039at2759"/>
<organism evidence="1 2">
    <name type="scientific">Caenorhabditis auriculariae</name>
    <dbReference type="NCBI Taxonomy" id="2777116"/>
    <lineage>
        <taxon>Eukaryota</taxon>
        <taxon>Metazoa</taxon>
        <taxon>Ecdysozoa</taxon>
        <taxon>Nematoda</taxon>
        <taxon>Chromadorea</taxon>
        <taxon>Rhabditida</taxon>
        <taxon>Rhabditina</taxon>
        <taxon>Rhabditomorpha</taxon>
        <taxon>Rhabditoidea</taxon>
        <taxon>Rhabditidae</taxon>
        <taxon>Peloderinae</taxon>
        <taxon>Caenorhabditis</taxon>
    </lineage>
</organism>
<evidence type="ECO:0000313" key="2">
    <source>
        <dbReference type="Proteomes" id="UP000835052"/>
    </source>
</evidence>
<protein>
    <recommendedName>
        <fullName evidence="3">C6 domain-containing protein</fullName>
    </recommendedName>
</protein>